<feature type="compositionally biased region" description="Polar residues" evidence="6">
    <location>
        <begin position="120"/>
        <end position="129"/>
    </location>
</feature>
<dbReference type="EMBL" id="AP022360">
    <property type="protein sequence ID" value="BBU81090.1"/>
    <property type="molecule type" value="Genomic_DNA"/>
</dbReference>
<keyword evidence="3 7" id="KW-0812">Transmembrane</keyword>
<evidence type="ECO:0000256" key="7">
    <source>
        <dbReference type="SAM" id="Phobius"/>
    </source>
</evidence>
<evidence type="ECO:0000313" key="10">
    <source>
        <dbReference type="Proteomes" id="UP000467488"/>
    </source>
</evidence>
<evidence type="ECO:0000256" key="3">
    <source>
        <dbReference type="ARBA" id="ARBA00022692"/>
    </source>
</evidence>
<keyword evidence="5 7" id="KW-0472">Membrane</keyword>
<dbReference type="PANTHER" id="PTHR23508">
    <property type="entry name" value="CARBOXYLIC ACID TRANSPORTER PROTEIN HOMOLOG"/>
    <property type="match status" value="1"/>
</dbReference>
<sequence length="135" mass="14864">MVLSIVLFSLGTLACGLAPGYAVMFIARIVIGLGMAGEYGSSVTYVIESWPVHLRNKASGFLISGFSIGGGLAAQVYSIVVPLWGWRSLFFVGMLPILFAFYLRKNLPESDDWQKRQQENKPVQNNGGYSVQRKE</sequence>
<evidence type="ECO:0000259" key="8">
    <source>
        <dbReference type="PROSITE" id="PS50850"/>
    </source>
</evidence>
<keyword evidence="2" id="KW-1003">Cell membrane</keyword>
<evidence type="ECO:0000256" key="5">
    <source>
        <dbReference type="ARBA" id="ARBA00023136"/>
    </source>
</evidence>
<dbReference type="InterPro" id="IPR020846">
    <property type="entry name" value="MFS_dom"/>
</dbReference>
<proteinExistence type="predicted"/>
<dbReference type="InterPro" id="IPR036259">
    <property type="entry name" value="MFS_trans_sf"/>
</dbReference>
<organism evidence="9 10">
    <name type="scientific">Escherichia coli</name>
    <dbReference type="NCBI Taxonomy" id="562"/>
    <lineage>
        <taxon>Bacteria</taxon>
        <taxon>Pseudomonadati</taxon>
        <taxon>Pseudomonadota</taxon>
        <taxon>Gammaproteobacteria</taxon>
        <taxon>Enterobacterales</taxon>
        <taxon>Enterobacteriaceae</taxon>
        <taxon>Escherichia</taxon>
    </lineage>
</organism>
<evidence type="ECO:0000256" key="1">
    <source>
        <dbReference type="ARBA" id="ARBA00004141"/>
    </source>
</evidence>
<feature type="region of interest" description="Disordered" evidence="6">
    <location>
        <begin position="113"/>
        <end position="135"/>
    </location>
</feature>
<dbReference type="Gene3D" id="1.20.1250.20">
    <property type="entry name" value="MFS general substrate transporter like domains"/>
    <property type="match status" value="1"/>
</dbReference>
<evidence type="ECO:0000256" key="4">
    <source>
        <dbReference type="ARBA" id="ARBA00022989"/>
    </source>
</evidence>
<feature type="domain" description="Major facilitator superfamily (MFS) profile" evidence="8">
    <location>
        <begin position="1"/>
        <end position="135"/>
    </location>
</feature>
<evidence type="ECO:0000313" key="9">
    <source>
        <dbReference type="EMBL" id="BBU81090.1"/>
    </source>
</evidence>
<feature type="transmembrane region" description="Helical" evidence="7">
    <location>
        <begin position="59"/>
        <end position="78"/>
    </location>
</feature>
<name>A0A8S0FLC3_ECOLX</name>
<gene>
    <name evidence="9" type="ORF">EIMP300_24900</name>
</gene>
<dbReference type="GO" id="GO:0046943">
    <property type="term" value="F:carboxylic acid transmembrane transporter activity"/>
    <property type="evidence" value="ECO:0007669"/>
    <property type="project" value="TreeGrafter"/>
</dbReference>
<accession>A0A8S0FLC3</accession>
<evidence type="ECO:0000256" key="2">
    <source>
        <dbReference type="ARBA" id="ARBA00022475"/>
    </source>
</evidence>
<dbReference type="PROSITE" id="PS50850">
    <property type="entry name" value="MFS"/>
    <property type="match status" value="1"/>
</dbReference>
<dbReference type="SUPFAM" id="SSF103473">
    <property type="entry name" value="MFS general substrate transporter"/>
    <property type="match status" value="1"/>
</dbReference>
<protein>
    <recommendedName>
        <fullName evidence="8">Major facilitator superfamily (MFS) profile domain-containing protein</fullName>
    </recommendedName>
</protein>
<evidence type="ECO:0000256" key="6">
    <source>
        <dbReference type="SAM" id="MobiDB-lite"/>
    </source>
</evidence>
<dbReference type="Proteomes" id="UP000467488">
    <property type="component" value="Chromosome"/>
</dbReference>
<dbReference type="GO" id="GO:0005886">
    <property type="term" value="C:plasma membrane"/>
    <property type="evidence" value="ECO:0007669"/>
    <property type="project" value="TreeGrafter"/>
</dbReference>
<dbReference type="AlphaFoldDB" id="A0A8S0FLC3"/>
<keyword evidence="4 7" id="KW-1133">Transmembrane helix</keyword>
<reference evidence="9 10" key="1">
    <citation type="submission" date="2020-01" db="EMBL/GenBank/DDBJ databases">
        <title>Dynamics of blaIMP-6 dissemination in carbapenem resistant Enterobacteriacea isolated from regional surveillance in Osaka, Japan.</title>
        <authorList>
            <person name="Abe R."/>
            <person name="Akeda Y."/>
            <person name="Sugawara Y."/>
            <person name="Yamamoto N."/>
            <person name="Tomono K."/>
            <person name="Takeuchi D."/>
            <person name="Kawahara R."/>
            <person name="Hamada S."/>
        </authorList>
    </citation>
    <scope>NUCLEOTIDE SEQUENCE [LARGE SCALE GENOMIC DNA]</scope>
    <source>
        <strain evidence="9 10">E300</strain>
    </source>
</reference>
<dbReference type="Pfam" id="PF07690">
    <property type="entry name" value="MFS_1"/>
    <property type="match status" value="1"/>
</dbReference>
<comment type="subcellular location">
    <subcellularLocation>
        <location evidence="1">Membrane</location>
        <topology evidence="1">Multi-pass membrane protein</topology>
    </subcellularLocation>
</comment>
<dbReference type="PANTHER" id="PTHR23508:SF3">
    <property type="entry name" value="SIALIC ACID TRANSPORTER NANT"/>
    <property type="match status" value="1"/>
</dbReference>
<feature type="transmembrane region" description="Helical" evidence="7">
    <location>
        <begin position="84"/>
        <end position="103"/>
    </location>
</feature>
<dbReference type="InterPro" id="IPR011701">
    <property type="entry name" value="MFS"/>
</dbReference>